<evidence type="ECO:0000313" key="2">
    <source>
        <dbReference type="Proteomes" id="UP000284547"/>
    </source>
</evidence>
<dbReference type="Proteomes" id="UP000284547">
    <property type="component" value="Unassembled WGS sequence"/>
</dbReference>
<protein>
    <submittedName>
        <fullName evidence="1">Uncharacterized protein</fullName>
    </submittedName>
</protein>
<dbReference type="EMBL" id="QWEY01000005">
    <property type="protein sequence ID" value="RGP37078.1"/>
    <property type="molecule type" value="Genomic_DNA"/>
</dbReference>
<accession>A0A411Z1Y7</accession>
<comment type="caution">
    <text evidence="1">The sequence shown here is derived from an EMBL/GenBank/DDBJ whole genome shotgun (WGS) entry which is preliminary data.</text>
</comment>
<name>A0A411Z1Y7_9RHOB</name>
<keyword evidence="2" id="KW-1185">Reference proteome</keyword>
<organism evidence="1 2">
    <name type="scientific">Pseudotabrizicola alkalilacus</name>
    <dbReference type="NCBI Taxonomy" id="2305252"/>
    <lineage>
        <taxon>Bacteria</taxon>
        <taxon>Pseudomonadati</taxon>
        <taxon>Pseudomonadota</taxon>
        <taxon>Alphaproteobacteria</taxon>
        <taxon>Rhodobacterales</taxon>
        <taxon>Paracoccaceae</taxon>
        <taxon>Pseudotabrizicola</taxon>
    </lineage>
</organism>
<reference evidence="1 2" key="1">
    <citation type="submission" date="2018-08" db="EMBL/GenBank/DDBJ databases">
        <title>Flavobacterium tibetense sp. nov., isolated from a wetland YonghuCo on Tibetan Plateau.</title>
        <authorList>
            <person name="Phurbu D."/>
            <person name="Lu H."/>
            <person name="Xing P."/>
        </authorList>
    </citation>
    <scope>NUCLEOTIDE SEQUENCE [LARGE SCALE GENOMIC DNA]</scope>
    <source>
        <strain evidence="1 2">DJC</strain>
    </source>
</reference>
<evidence type="ECO:0000313" key="1">
    <source>
        <dbReference type="EMBL" id="RGP37078.1"/>
    </source>
</evidence>
<sequence>MTNNPLLVAIDLQKADGYLGPHPLDVDVAHTGATVKTVANHLADFLLDISFANSYLPAQIIQGTLGPTGTLKELFRKKVIFAHQAGHLAEETAPYVSFSALARKSDKFGTEAHLDAFVRLWDEFMLRVISGAQISREQMARTILNYPSYRNQLPERPLLRILEDAPQGICHLVVQKRSMEARTNPKLRNKLDALLTGLDSRGSGGRKFGLSFGDDPPLHAAELAASDAIYLTRVYLGAK</sequence>
<dbReference type="AlphaFoldDB" id="A0A411Z1Y7"/>
<gene>
    <name evidence="1" type="ORF">D1012_10410</name>
</gene>
<proteinExistence type="predicted"/>